<dbReference type="EMBL" id="JANFAV010000016">
    <property type="protein sequence ID" value="MCW6536770.1"/>
    <property type="molecule type" value="Genomic_DNA"/>
</dbReference>
<gene>
    <name evidence="1" type="ORF">NEE01_18490</name>
</gene>
<organism evidence="1 2">
    <name type="scientific">Sphingomonas lycopersici</name>
    <dbReference type="NCBI Taxonomy" id="2951807"/>
    <lineage>
        <taxon>Bacteria</taxon>
        <taxon>Pseudomonadati</taxon>
        <taxon>Pseudomonadota</taxon>
        <taxon>Alphaproteobacteria</taxon>
        <taxon>Sphingomonadales</taxon>
        <taxon>Sphingomonadaceae</taxon>
        <taxon>Sphingomonas</taxon>
    </lineage>
</organism>
<protein>
    <submittedName>
        <fullName evidence="1">Uncharacterized protein</fullName>
    </submittedName>
</protein>
<proteinExistence type="predicted"/>
<dbReference type="Proteomes" id="UP001165565">
    <property type="component" value="Unassembled WGS sequence"/>
</dbReference>
<evidence type="ECO:0000313" key="1">
    <source>
        <dbReference type="EMBL" id="MCW6536770.1"/>
    </source>
</evidence>
<reference evidence="1" key="1">
    <citation type="submission" date="2022-06" db="EMBL/GenBank/DDBJ databases">
        <title>Sphingomonas sp. nov. isolated from rhizosphere soil of tomato.</title>
        <authorList>
            <person name="Dong H."/>
            <person name="Gao R."/>
        </authorList>
    </citation>
    <scope>NUCLEOTIDE SEQUENCE</scope>
    <source>
        <strain evidence="1">MMSM24</strain>
    </source>
</reference>
<evidence type="ECO:0000313" key="2">
    <source>
        <dbReference type="Proteomes" id="UP001165565"/>
    </source>
</evidence>
<comment type="caution">
    <text evidence="1">The sequence shown here is derived from an EMBL/GenBank/DDBJ whole genome shotgun (WGS) entry which is preliminary data.</text>
</comment>
<name>A0AA41ZB13_9SPHN</name>
<accession>A0AA41ZB13</accession>
<dbReference type="RefSeq" id="WP_265270504.1">
    <property type="nucleotide sequence ID" value="NZ_JANFAV010000016.1"/>
</dbReference>
<sequence>MDGTGQAGDHDWARDSDPVFTFLGLYLALFQTIEGKIDQALLLAAGIENWDSTQTRLAKMQNHEKVEAMAKAAADVAVFPLLARIPDWSQRIGKLVELLHAERLRRNLVMHSQYLMEGLEHGFPAIRSARTRRPDQGFDQEDLTRARMDEILREAAELAFEVGIVNAQLIQAMPRPDRDGVEATQV</sequence>
<keyword evidence="2" id="KW-1185">Reference proteome</keyword>
<dbReference type="AlphaFoldDB" id="A0AA41ZB13"/>